<reference evidence="2" key="1">
    <citation type="submission" date="2018-05" db="EMBL/GenBank/DDBJ databases">
        <title>Effector identification in a new, highly contiguous assembly of the strawberry crown rot pathogen Phytophthora cactorum.</title>
        <authorList>
            <person name="Armitage A.D."/>
            <person name="Nellist C.F."/>
            <person name="Bates H."/>
            <person name="Vickerstaff R.J."/>
            <person name="Harrison R.J."/>
        </authorList>
    </citation>
    <scope>NUCLEOTIDE SEQUENCE</scope>
    <source>
        <strain evidence="1">4040</strain>
        <strain evidence="2">P421</strain>
    </source>
</reference>
<dbReference type="EMBL" id="RCMK01001886">
    <property type="protein sequence ID" value="KAG2887286.1"/>
    <property type="molecule type" value="Genomic_DNA"/>
</dbReference>
<protein>
    <submittedName>
        <fullName evidence="2">Uncharacterized protein</fullName>
    </submittedName>
</protein>
<dbReference type="AlphaFoldDB" id="A0A8T1GYW4"/>
<proteinExistence type="predicted"/>
<organism evidence="2 3">
    <name type="scientific">Phytophthora cactorum</name>
    <dbReference type="NCBI Taxonomy" id="29920"/>
    <lineage>
        <taxon>Eukaryota</taxon>
        <taxon>Sar</taxon>
        <taxon>Stramenopiles</taxon>
        <taxon>Oomycota</taxon>
        <taxon>Peronosporomycetes</taxon>
        <taxon>Peronosporales</taxon>
        <taxon>Peronosporaceae</taxon>
        <taxon>Phytophthora</taxon>
    </lineage>
</organism>
<dbReference type="EMBL" id="RCMV01003316">
    <property type="protein sequence ID" value="KAG3199244.1"/>
    <property type="molecule type" value="Genomic_DNA"/>
</dbReference>
<accession>A0A8T1GYW4</accession>
<evidence type="ECO:0000313" key="3">
    <source>
        <dbReference type="Proteomes" id="UP000760860"/>
    </source>
</evidence>
<comment type="caution">
    <text evidence="2">The sequence shown here is derived from an EMBL/GenBank/DDBJ whole genome shotgun (WGS) entry which is preliminary data.</text>
</comment>
<dbReference type="Proteomes" id="UP000760860">
    <property type="component" value="Unassembled WGS sequence"/>
</dbReference>
<sequence length="63" mass="7088">MLGDDPSPTRCQYSESNLQGMVMFSGDWHLEGAVVHVYREAILLSGIVVYADYLDYRYLATGI</sequence>
<evidence type="ECO:0000313" key="1">
    <source>
        <dbReference type="EMBL" id="KAG2887286.1"/>
    </source>
</evidence>
<dbReference type="Proteomes" id="UP000736787">
    <property type="component" value="Unassembled WGS sequence"/>
</dbReference>
<name>A0A8T1GYW4_9STRA</name>
<gene>
    <name evidence="1" type="ORF">PC117_g25201</name>
    <name evidence="2" type="ORF">PC129_g24158</name>
</gene>
<evidence type="ECO:0000313" key="2">
    <source>
        <dbReference type="EMBL" id="KAG3199244.1"/>
    </source>
</evidence>